<dbReference type="Proteomes" id="UP001183246">
    <property type="component" value="Unassembled WGS sequence"/>
</dbReference>
<proteinExistence type="inferred from homology"/>
<dbReference type="Pfam" id="PF17886">
    <property type="entry name" value="ArsA_HSP20"/>
    <property type="match status" value="1"/>
</dbReference>
<keyword evidence="5" id="KW-1185">Reference proteome</keyword>
<dbReference type="InterPro" id="IPR008978">
    <property type="entry name" value="HSP20-like_chaperone"/>
</dbReference>
<evidence type="ECO:0000313" key="5">
    <source>
        <dbReference type="Proteomes" id="UP001183246"/>
    </source>
</evidence>
<comment type="similarity">
    <text evidence="1">Belongs to the arsA ATPase family.</text>
</comment>
<organism evidence="4 5">
    <name type="scientific">Streptomyces litchfieldiae</name>
    <dbReference type="NCBI Taxonomy" id="3075543"/>
    <lineage>
        <taxon>Bacteria</taxon>
        <taxon>Bacillati</taxon>
        <taxon>Actinomycetota</taxon>
        <taxon>Actinomycetes</taxon>
        <taxon>Kitasatosporales</taxon>
        <taxon>Streptomycetaceae</taxon>
        <taxon>Streptomyces</taxon>
    </lineage>
</organism>
<dbReference type="RefSeq" id="WP_311707683.1">
    <property type="nucleotide sequence ID" value="NZ_JAVREL010000021.1"/>
</dbReference>
<dbReference type="InterPro" id="IPR027417">
    <property type="entry name" value="P-loop_NTPase"/>
</dbReference>
<dbReference type="PANTHER" id="PTHR10803">
    <property type="entry name" value="ARSENICAL PUMP-DRIVING ATPASE ARSENITE-TRANSLOCATING ATPASE"/>
    <property type="match status" value="1"/>
</dbReference>
<dbReference type="Pfam" id="PF02374">
    <property type="entry name" value="ArsA_ATPase"/>
    <property type="match status" value="1"/>
</dbReference>
<evidence type="ECO:0000259" key="2">
    <source>
        <dbReference type="Pfam" id="PF02374"/>
    </source>
</evidence>
<feature type="domain" description="ArsA HSP20-like" evidence="3">
    <location>
        <begin position="324"/>
        <end position="385"/>
    </location>
</feature>
<evidence type="ECO:0000256" key="1">
    <source>
        <dbReference type="ARBA" id="ARBA00011040"/>
    </source>
</evidence>
<dbReference type="Gene3D" id="2.60.40.790">
    <property type="match status" value="1"/>
</dbReference>
<reference evidence="5" key="1">
    <citation type="submission" date="2023-07" db="EMBL/GenBank/DDBJ databases">
        <title>30 novel species of actinomycetes from the DSMZ collection.</title>
        <authorList>
            <person name="Nouioui I."/>
        </authorList>
    </citation>
    <scope>NUCLEOTIDE SEQUENCE [LARGE SCALE GENOMIC DNA]</scope>
    <source>
        <strain evidence="5">DSM 44938</strain>
    </source>
</reference>
<dbReference type="Gene3D" id="3.40.50.300">
    <property type="entry name" value="P-loop containing nucleotide triphosphate hydrolases"/>
    <property type="match status" value="1"/>
</dbReference>
<dbReference type="InterPro" id="IPR040612">
    <property type="entry name" value="ArsA_HSP20-like"/>
</dbReference>
<dbReference type="InterPro" id="IPR016300">
    <property type="entry name" value="ATPase_ArsA/GET3"/>
</dbReference>
<feature type="domain" description="ArsA/GET3 Anion-transporting ATPase-like" evidence="2">
    <location>
        <begin position="5"/>
        <end position="271"/>
    </location>
</feature>
<gene>
    <name evidence="4" type="ORF">RM590_28855</name>
</gene>
<evidence type="ECO:0000259" key="3">
    <source>
        <dbReference type="Pfam" id="PF17886"/>
    </source>
</evidence>
<name>A0ABU2MY26_9ACTN</name>
<sequence>MSPARTLFVTGPGGDGTSTVAAATALAAARAGQAALLLSAEPPARLAALLGADPGTDGPAEVAPGLTAVRVDAADRFRAGARAAQRHLRPALDAVGAVALDDDELTELPGAETAALLTALFAAHAADPGRLVVVDLPPIPEGVRLLALPAQLRRYLRRLLPPERRAARALRPLLAQLAGVPLPGEGLYAAGERWDAGLTAVDGLVAGPGAAVRLVLDPGERSAAALRAARAGLALHGIPVEAVVANRLLPAGSSDPWLAGLADRQRAVLDALTRSTGLPEPHQLPHLGRDIGPAELAALAVPPPGDPDLAEPVLEDRLADDGLLVWHLPLPGATRDELALVRRGDELIVTTGPFRRALPLPAALRRCTVAGAALERETGELAVRFAPDPDRWPERALRDVGQPG</sequence>
<evidence type="ECO:0000313" key="4">
    <source>
        <dbReference type="EMBL" id="MDT0346563.1"/>
    </source>
</evidence>
<dbReference type="EMBL" id="JAVREL010000021">
    <property type="protein sequence ID" value="MDT0346563.1"/>
    <property type="molecule type" value="Genomic_DNA"/>
</dbReference>
<dbReference type="SUPFAM" id="SSF52540">
    <property type="entry name" value="P-loop containing nucleoside triphosphate hydrolases"/>
    <property type="match status" value="1"/>
</dbReference>
<dbReference type="InterPro" id="IPR025723">
    <property type="entry name" value="ArsA/GET3_ATPase-like"/>
</dbReference>
<protein>
    <submittedName>
        <fullName evidence="4">ArsA-related P-loop ATPase</fullName>
    </submittedName>
</protein>
<dbReference type="PANTHER" id="PTHR10803:SF3">
    <property type="entry name" value="ATPASE GET3"/>
    <property type="match status" value="1"/>
</dbReference>
<comment type="caution">
    <text evidence="4">The sequence shown here is derived from an EMBL/GenBank/DDBJ whole genome shotgun (WGS) entry which is preliminary data.</text>
</comment>
<accession>A0ABU2MY26</accession>